<reference evidence="1 2" key="1">
    <citation type="journal article" date="2025" name="Microbiol. Resour. Announc.">
        <title>Draft genome sequences for Neonectria magnoliae and Neonectria punicea, canker pathogens of Liriodendron tulipifera and Acer saccharum in West Virginia.</title>
        <authorList>
            <person name="Petronek H.M."/>
            <person name="Kasson M.T."/>
            <person name="Metheny A.M."/>
            <person name="Stauder C.M."/>
            <person name="Lovett B."/>
            <person name="Lynch S.C."/>
            <person name="Garnas J.R."/>
            <person name="Kasson L.R."/>
            <person name="Stajich J.E."/>
        </authorList>
    </citation>
    <scope>NUCLEOTIDE SEQUENCE [LARGE SCALE GENOMIC DNA]</scope>
    <source>
        <strain evidence="1 2">NRRL 64653</strain>
    </source>
</reference>
<accession>A0ABR1HVD0</accession>
<dbReference type="EMBL" id="JAZAVJ010000001">
    <property type="protein sequence ID" value="KAK7425139.1"/>
    <property type="molecule type" value="Genomic_DNA"/>
</dbReference>
<organism evidence="1 2">
    <name type="scientific">Neonectria punicea</name>
    <dbReference type="NCBI Taxonomy" id="979145"/>
    <lineage>
        <taxon>Eukaryota</taxon>
        <taxon>Fungi</taxon>
        <taxon>Dikarya</taxon>
        <taxon>Ascomycota</taxon>
        <taxon>Pezizomycotina</taxon>
        <taxon>Sordariomycetes</taxon>
        <taxon>Hypocreomycetidae</taxon>
        <taxon>Hypocreales</taxon>
        <taxon>Nectriaceae</taxon>
        <taxon>Neonectria</taxon>
    </lineage>
</organism>
<keyword evidence="2" id="KW-1185">Reference proteome</keyword>
<proteinExistence type="predicted"/>
<dbReference type="Proteomes" id="UP001498476">
    <property type="component" value="Unassembled WGS sequence"/>
</dbReference>
<gene>
    <name evidence="1" type="ORF">QQX98_000053</name>
</gene>
<evidence type="ECO:0000313" key="2">
    <source>
        <dbReference type="Proteomes" id="UP001498476"/>
    </source>
</evidence>
<name>A0ABR1HVD0_9HYPO</name>
<comment type="caution">
    <text evidence="1">The sequence shown here is derived from an EMBL/GenBank/DDBJ whole genome shotgun (WGS) entry which is preliminary data.</text>
</comment>
<evidence type="ECO:0000313" key="1">
    <source>
        <dbReference type="EMBL" id="KAK7425139.1"/>
    </source>
</evidence>
<protein>
    <submittedName>
        <fullName evidence="1">Uncharacterized protein</fullName>
    </submittedName>
</protein>
<sequence>MEGEQQEDGKSGRTQQHWCTLLVTKWVHTIEQLQNMSEATAPEEGQVLENVRHLLSEVDIECSRACSLAAELARVWAGLYDDTWVWGVVPRIGWALRELATMYERGIAVAL</sequence>